<gene>
    <name evidence="1" type="ORF">PECAL_5P13740</name>
</gene>
<evidence type="ECO:0000313" key="2">
    <source>
        <dbReference type="Proteomes" id="UP000789595"/>
    </source>
</evidence>
<dbReference type="EMBL" id="CAKKNE010000005">
    <property type="protein sequence ID" value="CAH0376782.1"/>
    <property type="molecule type" value="Genomic_DNA"/>
</dbReference>
<protein>
    <submittedName>
        <fullName evidence="1">Uncharacterized protein</fullName>
    </submittedName>
</protein>
<reference evidence="1" key="1">
    <citation type="submission" date="2021-11" db="EMBL/GenBank/DDBJ databases">
        <authorList>
            <consortium name="Genoscope - CEA"/>
            <person name="William W."/>
        </authorList>
    </citation>
    <scope>NUCLEOTIDE SEQUENCE</scope>
</reference>
<sequence>MISATGGGAQFVQAGDFEGSAECSLAKKAGITTRSLTLIAVYVISFLNEC</sequence>
<evidence type="ECO:0000313" key="1">
    <source>
        <dbReference type="EMBL" id="CAH0376782.1"/>
    </source>
</evidence>
<proteinExistence type="predicted"/>
<organism evidence="1 2">
    <name type="scientific">Pelagomonas calceolata</name>
    <dbReference type="NCBI Taxonomy" id="35677"/>
    <lineage>
        <taxon>Eukaryota</taxon>
        <taxon>Sar</taxon>
        <taxon>Stramenopiles</taxon>
        <taxon>Ochrophyta</taxon>
        <taxon>Pelagophyceae</taxon>
        <taxon>Pelagomonadales</taxon>
        <taxon>Pelagomonadaceae</taxon>
        <taxon>Pelagomonas</taxon>
    </lineage>
</organism>
<comment type="caution">
    <text evidence="1">The sequence shown here is derived from an EMBL/GenBank/DDBJ whole genome shotgun (WGS) entry which is preliminary data.</text>
</comment>
<dbReference type="AlphaFoldDB" id="A0A8J2X5U9"/>
<keyword evidence="2" id="KW-1185">Reference proteome</keyword>
<name>A0A8J2X5U9_9STRA</name>
<accession>A0A8J2X5U9</accession>
<dbReference type="Proteomes" id="UP000789595">
    <property type="component" value="Unassembled WGS sequence"/>
</dbReference>